<keyword evidence="1" id="KW-1133">Transmembrane helix</keyword>
<keyword evidence="4" id="KW-1185">Reference proteome</keyword>
<evidence type="ECO:0008006" key="5">
    <source>
        <dbReference type="Google" id="ProtNLM"/>
    </source>
</evidence>
<evidence type="ECO:0000313" key="4">
    <source>
        <dbReference type="Proteomes" id="UP000689195"/>
    </source>
</evidence>
<evidence type="ECO:0000256" key="2">
    <source>
        <dbReference type="SAM" id="SignalP"/>
    </source>
</evidence>
<dbReference type="PANTHER" id="PTHR11319">
    <property type="entry name" value="G PROTEIN-COUPLED RECEPTOR-RELATED"/>
    <property type="match status" value="1"/>
</dbReference>
<proteinExistence type="predicted"/>
<dbReference type="PANTHER" id="PTHR11319:SF35">
    <property type="entry name" value="OUTER MEMBRANE PROTEIN PMPC-RELATED"/>
    <property type="match status" value="1"/>
</dbReference>
<dbReference type="OrthoDB" id="297942at2759"/>
<feature type="transmembrane region" description="Helical" evidence="1">
    <location>
        <begin position="2856"/>
        <end position="2877"/>
    </location>
</feature>
<feature type="transmembrane region" description="Helical" evidence="1">
    <location>
        <begin position="2751"/>
        <end position="2776"/>
    </location>
</feature>
<evidence type="ECO:0000256" key="1">
    <source>
        <dbReference type="SAM" id="Phobius"/>
    </source>
</evidence>
<comment type="caution">
    <text evidence="3">The sequence shown here is derived from an EMBL/GenBank/DDBJ whole genome shotgun (WGS) entry which is preliminary data.</text>
</comment>
<sequence>MFLFILHVSILSIQISLSNVITCYYQKDDSQLVIDNSKPQQKTINLKSNSNENNARGFGFWSKYIATMDFDSYSQYSRPFDIYYCQIGQCIFNGFYFMKILDQNLDNFAAIILNMKDEPISLTHDIHLFGIGQNEYQFATFNFEASQYQNIWYYTSFTYQDYDHKLRIFTNFEYQLYSFDYQIMTDEITIILGGYTYELNKNYVFQGQLLIYFKGYFSPIQEYDSFVYSDDFYNTLFSQCPIQEQLTQIKIYDENRLIDPGLSMQEDFFLLSYEYKIVNNRYLIKCWVKQDYQEAFTYYYNEYGLRFLQLRQTLFLIDSLKYIYQELQGDRLITLYYEVNFENNNETIIKLQSEFTKIPILLNQYNDENLRQFDTVIISKDNLYELTQQWHFLVIEYGRKPINGATLQIQLFFLNEEHLIYNLGTYGYNSLFTGQQIIQYVNKQEDYYIKSRTKIRSLKFITGYHQDNNQQKLECHPNCNGCIGPMKYHCKSCQTELNYEFTQYNICECKYLTQLTELQQCEPIENFQQLIIYQEKIEHQCNFGYFQVKYKNEMICIECPKYNEEKLQCGDCYHNQFTWYMKPVCTFDYIQQSSEYPYIKIIRLNINIDVYYLDDQFQLHILQGAADICDDSQLKCEYSKVYHLGQQIRMICKKNHFFSENQCQICDPYCIDCYSKDICLNCIDTHYFNKLTNRCELCPSECLSCISEHNTELGYRCLTCIKYYTLTKDGTCQNCGLNCEYCREEYNKNTQQYFLRCLKCLQEKVMAIRFDGSTCIVIGIENCQQVMIISKSNNWAYSNYAYNFEPTNDYNDEFPICGLCEEYYGYDTYQKFCQSYYYDTMCIHTYFSDYLFNGAIYPYQQICLVGKFQNAPATQGDQCAQNIPNCNICLNQSQYTPFFCIECQQGYYSDRFSGQCYICPQSLNCKTCYHSIIQFNDEWKVKLKVINQVLKQQSNPRYFFTQDESNNPQDYKLICTSCNDGFILQDGKCIKYCDSNCQNCQYQDGQYLCFYCGKNNYHNLLSLIQQKCSDCPSYCEFCRERTQDELVTLNSNYILNEKNSIYSYQCLKAFSFNQDLYYDQIFGQFILCQNSIGCENVLNYEMNLYCSSEEYYKTLSLISNLDQQTQFKMKNILFDSLLQSKPQQSSFADLEVDSKYEIMNKKFIRKMRIYLISNQEQICSVNQISYISQNDVQLIIISKIEKPLKIKVYQELHFLDFSYLKFENIQFEIQYNTNIKLISIEGFKPITLQMEKIDLLPSDQKQPLLFIFQGKQISLIMFDLVNLQNSLLQNQNPQSIFQLSFQTSNAQVQIKRFSISNCIFSNVNLFEFSSNQSISIEFDVIQIFGNLISCSFLITSKITEIIILNIHNLLISGLMQNSSPFITLNNTQIAKIENLTINKMKLIDSIFIQFENYAVINNFQINQCHTQGIVYIISNFIPKEMSNQVNLTYFMNLISINDLNLNYLSKVIYLLPFQSFSSSIDIQNILLQNTSQYDQINYTIDYFDTSIINIKLQIVKIKNCTIKRGFGFIEFLFENMQQLEIINFNALQLKKKQLHQFYDCSNLYSSLYQSIIKLSDVQNIYFENFDIADFNIINTALIQLQSYSQIFTQSKYYLKNFIIQENIIIVSQSDSFASLIHIDSKFQTQIILVNIQIKRNQLHNYGQNLFILSAVGIKINCPSGDVIMESNLFNSNFATNSTDTIINIFAKTILMNNIKFLNNSVYDIDLLLNNIVHSFPKDEIVRIDNLKNIFPIISEIGNSYLQAETIKILNCQVENSSGKNGVGFYIKALNTKIIDVTFKNLKTQFKNNYEYGACLFIEIPFQRSQIYLQNINVSNVISKDYGSFLYIKSDYDYLNLTLNNLTLQSCVSSKGSVLYASFQKTSISNQLNIQNINITDQKDAFYEYFRQLIYNPTIQMNLNSRCFFYFENSVIKFSNIFLSDAYGESLLYSIDSGNIILKEIIIFNGIMPKLSILYIQPRNDLKTVINIKGLKIKNLTQYEISGQRCYLSGQVKPTKIQKMQCQFEIQNNKFEMDVDDVNNQVIDCLYNQFLYSNTINQQAILIINSIKDTDIIQFFDIYLMNNNNSFSKSGILFLELNKQKYKTYQIFINNLNIRDNQCGQVGCIYLNSEIYNYNYSFFNKSKRILTSNQNQILGQIKHDIIINNYKCLGNQAEFGTCLFSNQSNVLIQNSIFQSNQAYQFGGIIYFIGLESKLFLIDCQIINNYAQIAGAIYFNNSISQDIKRFDTNFVENHAYFFGDDLVQAPTNLSITLNNYKSILNTYPIYETNECLYEQLKILNNQNGVIFLPSGTQIQKYQKFNQISQQLSPLNLTFRIVALDNYYSQQYNLINSKCDIETKLFDIQKQEFIDTQNQTFISQNSVYFNTTTHDYNLDDLIIFFDSDNTNKLYLQLAITCDSIKIKQYDQSNIIVKSFHSNYKLFVNVNTFQCRVGEIKSLSDMSCRECASDLDQYSLKINSNRCNIRDEKTTINVTSFQLNLRKGFWRPYFDNNQIQECQNLKENCLGQWDYGDNSCFLGHIGALCEQCDLQNIRGQGKYSSAQQYTCGSCENIRFNLLQIIGFSIWTLITIILSVKGAITTQYYFLESPYLIKIFTNYLQIISSLTTFKLNFPVSYFYFLNGVGSPIQRISYSMDCFLIDLSSIEIHYIRLIWQLILPCIYFLILAIFYSILIYLNQIKYRGPIVMTAIIYMYIYFQPSLIGSLIALVSSRKISGISWIQANVTYQFDTLVHKNWVLTFCIPFLSLLGILIPIGLLLGLYNQRHNLIYKRGKNLFGYLYYEYKPQAYFWEIIKIITKELVILFLIFYEDSIILKGSLIYFILLFYQLLNHKYQPFKSYRLNLLDYQSTLICGASIILGIGLNMEYEFKSISNVYFIALFIMNAFILVKLLLCIINAYLNEMEDKIDLIKNKIQSILPQQFRISQQCHRFLELRSEKRRRVIKNFRRLKSAYKQFKYKQQTSNINIYNTQRITSQLTERDQRLSQQILLLTTQQK</sequence>
<accession>A0A8S1XAW5</accession>
<keyword evidence="1" id="KW-0472">Membrane</keyword>
<dbReference type="EMBL" id="CAJJDO010000117">
    <property type="protein sequence ID" value="CAD8197983.1"/>
    <property type="molecule type" value="Genomic_DNA"/>
</dbReference>
<dbReference type="Proteomes" id="UP000689195">
    <property type="component" value="Unassembled WGS sequence"/>
</dbReference>
<dbReference type="CDD" id="cd00064">
    <property type="entry name" value="FU"/>
    <property type="match status" value="1"/>
</dbReference>
<gene>
    <name evidence="3" type="ORF">PPENT_87.1.T1170035</name>
</gene>
<keyword evidence="2" id="KW-0732">Signal</keyword>
<dbReference type="InterPro" id="IPR006212">
    <property type="entry name" value="Furin_repeat"/>
</dbReference>
<evidence type="ECO:0000313" key="3">
    <source>
        <dbReference type="EMBL" id="CAD8197983.1"/>
    </source>
</evidence>
<feature type="transmembrane region" description="Helical" evidence="1">
    <location>
        <begin position="2827"/>
        <end position="2844"/>
    </location>
</feature>
<feature type="chain" id="PRO_5035861381" description="Transmembrane protein" evidence="2">
    <location>
        <begin position="19"/>
        <end position="3010"/>
    </location>
</feature>
<feature type="signal peptide" evidence="2">
    <location>
        <begin position="1"/>
        <end position="18"/>
    </location>
</feature>
<keyword evidence="1" id="KW-0812">Transmembrane</keyword>
<feature type="transmembrane region" description="Helical" evidence="1">
    <location>
        <begin position="2614"/>
        <end position="2635"/>
    </location>
</feature>
<feature type="transmembrane region" description="Helical" evidence="1">
    <location>
        <begin position="2576"/>
        <end position="2602"/>
    </location>
</feature>
<protein>
    <recommendedName>
        <fullName evidence="5">Transmembrane protein</fullName>
    </recommendedName>
</protein>
<feature type="transmembrane region" description="Helical" evidence="1">
    <location>
        <begin position="2700"/>
        <end position="2724"/>
    </location>
</feature>
<feature type="transmembrane region" description="Helical" evidence="1">
    <location>
        <begin position="2889"/>
        <end position="2914"/>
    </location>
</feature>
<organism evidence="3 4">
    <name type="scientific">Paramecium pentaurelia</name>
    <dbReference type="NCBI Taxonomy" id="43138"/>
    <lineage>
        <taxon>Eukaryota</taxon>
        <taxon>Sar</taxon>
        <taxon>Alveolata</taxon>
        <taxon>Ciliophora</taxon>
        <taxon>Intramacronucleata</taxon>
        <taxon>Oligohymenophorea</taxon>
        <taxon>Peniculida</taxon>
        <taxon>Parameciidae</taxon>
        <taxon>Paramecium</taxon>
    </lineage>
</organism>
<name>A0A8S1XAW5_9CILI</name>
<feature type="transmembrane region" description="Helical" evidence="1">
    <location>
        <begin position="2667"/>
        <end position="2688"/>
    </location>
</feature>
<reference evidence="3" key="1">
    <citation type="submission" date="2021-01" db="EMBL/GenBank/DDBJ databases">
        <authorList>
            <consortium name="Genoscope - CEA"/>
            <person name="William W."/>
        </authorList>
    </citation>
    <scope>NUCLEOTIDE SEQUENCE</scope>
</reference>